<keyword evidence="4" id="KW-0540">Nuclease</keyword>
<keyword evidence="3" id="KW-0645">Protease</keyword>
<keyword evidence="9" id="KW-0067">ATP-binding</keyword>
<feature type="compositionally biased region" description="Basic and acidic residues" evidence="16">
    <location>
        <begin position="675"/>
        <end position="695"/>
    </location>
</feature>
<dbReference type="InterPro" id="IPR025724">
    <property type="entry name" value="GAG-pre-integrase_dom"/>
</dbReference>
<dbReference type="Pfam" id="PF00665">
    <property type="entry name" value="rve"/>
    <property type="match status" value="1"/>
</dbReference>
<dbReference type="GO" id="GO:0006310">
    <property type="term" value="P:DNA recombination"/>
    <property type="evidence" value="ECO:0007669"/>
    <property type="project" value="UniProtKB-KW"/>
</dbReference>
<feature type="compositionally biased region" description="Basic and acidic residues" evidence="16">
    <location>
        <begin position="647"/>
        <end position="662"/>
    </location>
</feature>
<dbReference type="InterPro" id="IPR001584">
    <property type="entry name" value="Integrase_cat-core"/>
</dbReference>
<evidence type="ECO:0000259" key="17">
    <source>
        <dbReference type="PROSITE" id="PS50994"/>
    </source>
</evidence>
<keyword evidence="2" id="KW-1188">Viral release from host cell</keyword>
<feature type="region of interest" description="Disordered" evidence="16">
    <location>
        <begin position="58"/>
        <end position="101"/>
    </location>
</feature>
<evidence type="ECO:0000256" key="4">
    <source>
        <dbReference type="ARBA" id="ARBA00022722"/>
    </source>
</evidence>
<feature type="compositionally biased region" description="Low complexity" evidence="16">
    <location>
        <begin position="1"/>
        <end position="19"/>
    </location>
</feature>
<keyword evidence="6" id="KW-0547">Nucleotide-binding</keyword>
<keyword evidence="19" id="KW-1185">Reference proteome</keyword>
<feature type="region of interest" description="Disordered" evidence="16">
    <location>
        <begin position="605"/>
        <end position="695"/>
    </location>
</feature>
<dbReference type="GO" id="GO:0004519">
    <property type="term" value="F:endonuclease activity"/>
    <property type="evidence" value="ECO:0007669"/>
    <property type="project" value="UniProtKB-KW"/>
</dbReference>
<feature type="domain" description="Integrase catalytic" evidence="17">
    <location>
        <begin position="335"/>
        <end position="510"/>
    </location>
</feature>
<keyword evidence="15" id="KW-0233">DNA recombination</keyword>
<evidence type="ECO:0000256" key="10">
    <source>
        <dbReference type="ARBA" id="ARBA00022842"/>
    </source>
</evidence>
<keyword evidence="13" id="KW-0548">Nucleotidyltransferase</keyword>
<keyword evidence="7" id="KW-0255">Endonuclease</keyword>
<keyword evidence="11" id="KW-0229">DNA integration</keyword>
<dbReference type="Pfam" id="PF13976">
    <property type="entry name" value="gag_pre-integrs"/>
    <property type="match status" value="1"/>
</dbReference>
<keyword evidence="8" id="KW-0378">Hydrolase</keyword>
<dbReference type="GO" id="GO:0003676">
    <property type="term" value="F:nucleic acid binding"/>
    <property type="evidence" value="ECO:0007669"/>
    <property type="project" value="InterPro"/>
</dbReference>
<dbReference type="SUPFAM" id="SSF53098">
    <property type="entry name" value="Ribonuclease H-like"/>
    <property type="match status" value="1"/>
</dbReference>
<gene>
    <name evidence="18" type="primary">Polx_12</name>
    <name evidence="18" type="ORF">G6Z78_0012570</name>
</gene>
<keyword evidence="13" id="KW-0808">Transferase</keyword>
<evidence type="ECO:0000256" key="3">
    <source>
        <dbReference type="ARBA" id="ARBA00022670"/>
    </source>
</evidence>
<evidence type="ECO:0000256" key="2">
    <source>
        <dbReference type="ARBA" id="ARBA00022612"/>
    </source>
</evidence>
<accession>A0A836F4N7</accession>
<evidence type="ECO:0000256" key="12">
    <source>
        <dbReference type="ARBA" id="ARBA00022918"/>
    </source>
</evidence>
<keyword evidence="14" id="KW-0917">Virion maturation</keyword>
<dbReference type="GO" id="GO:0046872">
    <property type="term" value="F:metal ion binding"/>
    <property type="evidence" value="ECO:0007669"/>
    <property type="project" value="UniProtKB-KW"/>
</dbReference>
<name>A0A836F4N7_9HYME</name>
<dbReference type="PANTHER" id="PTHR42648">
    <property type="entry name" value="TRANSPOSASE, PUTATIVE-RELATED"/>
    <property type="match status" value="1"/>
</dbReference>
<feature type="region of interest" description="Disordered" evidence="16">
    <location>
        <begin position="1"/>
        <end position="23"/>
    </location>
</feature>
<evidence type="ECO:0000256" key="5">
    <source>
        <dbReference type="ARBA" id="ARBA00022723"/>
    </source>
</evidence>
<keyword evidence="12" id="KW-0695">RNA-directed DNA polymerase</keyword>
<evidence type="ECO:0000256" key="11">
    <source>
        <dbReference type="ARBA" id="ARBA00022908"/>
    </source>
</evidence>
<proteinExistence type="predicted"/>
<dbReference type="InterPro" id="IPR036397">
    <property type="entry name" value="RNaseH_sf"/>
</dbReference>
<dbReference type="PROSITE" id="PS50994">
    <property type="entry name" value="INTEGRASE"/>
    <property type="match status" value="1"/>
</dbReference>
<evidence type="ECO:0000256" key="7">
    <source>
        <dbReference type="ARBA" id="ARBA00022759"/>
    </source>
</evidence>
<sequence length="695" mass="79245">MASDSSGGSNHSSHSVSFSLQPPTLVYNPPENISDIMLKSLINEAGMTESCNSNCEVASASRTQEDSATVLPQSSPMDIDEIINSRKRPPPDRDVDQDSPFISPRRNLLRLFPHHQTRRDHNNNRVKAVGHIAKVCKSQPRCLYCGGNKHEAGTESSCSRVEGDKCINCKGNHLATSKECDDTRDVTLADKEGKKLTSNGKGEIVIKQNLNNDRIRLKNVLCVPDININLLSVAKITDHGNKVEFNKYGAIVYRNKDEIKMTAVRKENAYYVKSSVIKNEQAARTSEIDIWHKRFGHTNKKINEEMKKEDLVIGLKETDKMISQCESCVEGKMCRKAHPRLTHRKTKKIMELWHIDLVGPINPSSYGGKRYIFTIIDDYSRVIFIDFLKEKKEASEKLKKLILLKENQTGMKLKGIRSDNGGEFVGKDLEEWFSQKGIKHELSPAKTPQCNGVVERANKSIIEMTRTMMTDSKMPLVFWAEAACTAVHIKNRSKTTVHGKTPYEIWNGRRPNVKYMRRFGCVAYLLNKDTRRKKFDPRAIKGIFIGYATNNTYRVYIPEQGKVKADCDVRFDETRNGCELLNTEKSKKLEKDELIVIGLEYKDEEKTREEEGIEENEENTRTEDDCSEYEDAVVGDSSDNENEDITTENKDNETEIQPMEKKNRGRPQGTTKAMIEARKQQTRDEQREEGEYKNL</sequence>
<feature type="compositionally biased region" description="Polar residues" evidence="16">
    <location>
        <begin position="58"/>
        <end position="76"/>
    </location>
</feature>
<evidence type="ECO:0000256" key="15">
    <source>
        <dbReference type="ARBA" id="ARBA00023172"/>
    </source>
</evidence>
<comment type="function">
    <text evidence="1">The aspartyl protease (PR) mediates the proteolytic cleavages of the Gag and Gag-Pol polyproteins after assembly of the VLP.</text>
</comment>
<keyword evidence="5" id="KW-0479">Metal-binding</keyword>
<dbReference type="GO" id="GO:0006508">
    <property type="term" value="P:proteolysis"/>
    <property type="evidence" value="ECO:0007669"/>
    <property type="project" value="UniProtKB-KW"/>
</dbReference>
<dbReference type="Pfam" id="PF25597">
    <property type="entry name" value="SH3_retrovirus"/>
    <property type="match status" value="1"/>
</dbReference>
<dbReference type="PANTHER" id="PTHR42648:SF11">
    <property type="entry name" value="TRANSPOSON TY4-P GAG-POL POLYPROTEIN"/>
    <property type="match status" value="1"/>
</dbReference>
<dbReference type="GO" id="GO:0005524">
    <property type="term" value="F:ATP binding"/>
    <property type="evidence" value="ECO:0007669"/>
    <property type="project" value="UniProtKB-KW"/>
</dbReference>
<reference evidence="18" key="1">
    <citation type="submission" date="2020-02" db="EMBL/GenBank/DDBJ databases">
        <title>Relaxed selection underlies rapid genomic changes in the transitions from sociality to social parasitism in ants.</title>
        <authorList>
            <person name="Bi X."/>
        </authorList>
    </citation>
    <scope>NUCLEOTIDE SEQUENCE</scope>
    <source>
        <strain evidence="18">BGI-DK2014c</strain>
        <tissue evidence="18">Whole body</tissue>
    </source>
</reference>
<feature type="compositionally biased region" description="Acidic residues" evidence="16">
    <location>
        <begin position="625"/>
        <end position="646"/>
    </location>
</feature>
<dbReference type="EMBL" id="JAANIA010002559">
    <property type="protein sequence ID" value="KAG5312867.1"/>
    <property type="molecule type" value="Genomic_DNA"/>
</dbReference>
<evidence type="ECO:0000256" key="13">
    <source>
        <dbReference type="ARBA" id="ARBA00022932"/>
    </source>
</evidence>
<evidence type="ECO:0000256" key="9">
    <source>
        <dbReference type="ARBA" id="ARBA00022840"/>
    </source>
</evidence>
<dbReference type="InterPro" id="IPR012337">
    <property type="entry name" value="RNaseH-like_sf"/>
</dbReference>
<feature type="non-terminal residue" evidence="18">
    <location>
        <position position="695"/>
    </location>
</feature>
<evidence type="ECO:0000256" key="6">
    <source>
        <dbReference type="ARBA" id="ARBA00022741"/>
    </source>
</evidence>
<dbReference type="GO" id="GO:0003964">
    <property type="term" value="F:RNA-directed DNA polymerase activity"/>
    <property type="evidence" value="ECO:0007669"/>
    <property type="project" value="UniProtKB-KW"/>
</dbReference>
<comment type="caution">
    <text evidence="18">The sequence shown here is derived from an EMBL/GenBank/DDBJ whole genome shotgun (WGS) entry which is preliminary data.</text>
</comment>
<evidence type="ECO:0000313" key="18">
    <source>
        <dbReference type="EMBL" id="KAG5312867.1"/>
    </source>
</evidence>
<dbReference type="Proteomes" id="UP000668214">
    <property type="component" value="Unassembled WGS sequence"/>
</dbReference>
<dbReference type="Pfam" id="PF22936">
    <property type="entry name" value="Pol_BBD"/>
    <property type="match status" value="1"/>
</dbReference>
<dbReference type="InterPro" id="IPR039537">
    <property type="entry name" value="Retrotran_Ty1/copia-like"/>
</dbReference>
<evidence type="ECO:0000313" key="19">
    <source>
        <dbReference type="Proteomes" id="UP000668214"/>
    </source>
</evidence>
<dbReference type="InterPro" id="IPR057670">
    <property type="entry name" value="SH3_retrovirus"/>
</dbReference>
<evidence type="ECO:0000256" key="1">
    <source>
        <dbReference type="ARBA" id="ARBA00002180"/>
    </source>
</evidence>
<dbReference type="InterPro" id="IPR054722">
    <property type="entry name" value="PolX-like_BBD"/>
</dbReference>
<keyword evidence="10" id="KW-0460">Magnesium</keyword>
<evidence type="ECO:0000256" key="16">
    <source>
        <dbReference type="SAM" id="MobiDB-lite"/>
    </source>
</evidence>
<organism evidence="18 19">
    <name type="scientific">Pseudoatta argentina</name>
    <dbReference type="NCBI Taxonomy" id="621737"/>
    <lineage>
        <taxon>Eukaryota</taxon>
        <taxon>Metazoa</taxon>
        <taxon>Ecdysozoa</taxon>
        <taxon>Arthropoda</taxon>
        <taxon>Hexapoda</taxon>
        <taxon>Insecta</taxon>
        <taxon>Pterygota</taxon>
        <taxon>Neoptera</taxon>
        <taxon>Endopterygota</taxon>
        <taxon>Hymenoptera</taxon>
        <taxon>Apocrita</taxon>
        <taxon>Aculeata</taxon>
        <taxon>Formicoidea</taxon>
        <taxon>Formicidae</taxon>
        <taxon>Myrmicinae</taxon>
        <taxon>Pseudoatta</taxon>
    </lineage>
</organism>
<evidence type="ECO:0000256" key="14">
    <source>
        <dbReference type="ARBA" id="ARBA00023113"/>
    </source>
</evidence>
<dbReference type="AlphaFoldDB" id="A0A836F4N7"/>
<feature type="non-terminal residue" evidence="18">
    <location>
        <position position="1"/>
    </location>
</feature>
<dbReference type="Gene3D" id="3.30.420.10">
    <property type="entry name" value="Ribonuclease H-like superfamily/Ribonuclease H"/>
    <property type="match status" value="1"/>
</dbReference>
<dbReference type="GO" id="GO:0003887">
    <property type="term" value="F:DNA-directed DNA polymerase activity"/>
    <property type="evidence" value="ECO:0007669"/>
    <property type="project" value="UniProtKB-KW"/>
</dbReference>
<dbReference type="GO" id="GO:0008233">
    <property type="term" value="F:peptidase activity"/>
    <property type="evidence" value="ECO:0007669"/>
    <property type="project" value="UniProtKB-KW"/>
</dbReference>
<protein>
    <submittedName>
        <fullName evidence="18">POLX protein</fullName>
    </submittedName>
</protein>
<evidence type="ECO:0000256" key="8">
    <source>
        <dbReference type="ARBA" id="ARBA00022801"/>
    </source>
</evidence>
<keyword evidence="13" id="KW-0239">DNA-directed DNA polymerase</keyword>
<dbReference type="GO" id="GO:0015074">
    <property type="term" value="P:DNA integration"/>
    <property type="evidence" value="ECO:0007669"/>
    <property type="project" value="UniProtKB-KW"/>
</dbReference>